<dbReference type="KEGG" id="pfj:MYCFIDRAFT_209626"/>
<dbReference type="HOGENOM" id="CLU_2528402_0_0_1"/>
<organism evidence="1 2">
    <name type="scientific">Pseudocercospora fijiensis (strain CIRAD86)</name>
    <name type="common">Black leaf streak disease fungus</name>
    <name type="synonym">Mycosphaerella fijiensis</name>
    <dbReference type="NCBI Taxonomy" id="383855"/>
    <lineage>
        <taxon>Eukaryota</taxon>
        <taxon>Fungi</taxon>
        <taxon>Dikarya</taxon>
        <taxon>Ascomycota</taxon>
        <taxon>Pezizomycotina</taxon>
        <taxon>Dothideomycetes</taxon>
        <taxon>Dothideomycetidae</taxon>
        <taxon>Mycosphaerellales</taxon>
        <taxon>Mycosphaerellaceae</taxon>
        <taxon>Pseudocercospora</taxon>
    </lineage>
</organism>
<dbReference type="AlphaFoldDB" id="N1QAA3"/>
<protein>
    <submittedName>
        <fullName evidence="1">Uncharacterized protein</fullName>
    </submittedName>
</protein>
<accession>N1QAA3</accession>
<reference evidence="1 2" key="1">
    <citation type="journal article" date="2012" name="PLoS Pathog.">
        <title>Diverse lifestyles and strategies of plant pathogenesis encoded in the genomes of eighteen Dothideomycetes fungi.</title>
        <authorList>
            <person name="Ohm R.A."/>
            <person name="Feau N."/>
            <person name="Henrissat B."/>
            <person name="Schoch C.L."/>
            <person name="Horwitz B.A."/>
            <person name="Barry K.W."/>
            <person name="Condon B.J."/>
            <person name="Copeland A.C."/>
            <person name="Dhillon B."/>
            <person name="Glaser F."/>
            <person name="Hesse C.N."/>
            <person name="Kosti I."/>
            <person name="LaButti K."/>
            <person name="Lindquist E.A."/>
            <person name="Lucas S."/>
            <person name="Salamov A.A."/>
            <person name="Bradshaw R.E."/>
            <person name="Ciuffetti L."/>
            <person name="Hamelin R.C."/>
            <person name="Kema G.H.J."/>
            <person name="Lawrence C."/>
            <person name="Scott J.A."/>
            <person name="Spatafora J.W."/>
            <person name="Turgeon B.G."/>
            <person name="de Wit P.J.G.M."/>
            <person name="Zhong S."/>
            <person name="Goodwin S.B."/>
            <person name="Grigoriev I.V."/>
        </authorList>
    </citation>
    <scope>NUCLEOTIDE SEQUENCE [LARGE SCALE GENOMIC DNA]</scope>
    <source>
        <strain evidence="1 2">CIRAD86</strain>
    </source>
</reference>
<dbReference type="GeneID" id="19336848"/>
<proteinExistence type="predicted"/>
<keyword evidence="2" id="KW-1185">Reference proteome</keyword>
<dbReference type="VEuPathDB" id="FungiDB:MYCFIDRAFT_209626"/>
<dbReference type="RefSeq" id="XP_007921138.1">
    <property type="nucleotide sequence ID" value="XM_007922947.1"/>
</dbReference>
<dbReference type="OrthoDB" id="5569761at2759"/>
<gene>
    <name evidence="1" type="ORF">MYCFIDRAFT_209626</name>
</gene>
<evidence type="ECO:0000313" key="1">
    <source>
        <dbReference type="EMBL" id="EME87843.1"/>
    </source>
</evidence>
<name>N1QAA3_PSEFD</name>
<dbReference type="EMBL" id="KB446555">
    <property type="protein sequence ID" value="EME87843.1"/>
    <property type="molecule type" value="Genomic_DNA"/>
</dbReference>
<dbReference type="Proteomes" id="UP000016932">
    <property type="component" value="Unassembled WGS sequence"/>
</dbReference>
<evidence type="ECO:0000313" key="2">
    <source>
        <dbReference type="Proteomes" id="UP000016932"/>
    </source>
</evidence>
<sequence length="84" mass="9792">MVKVTPGKQNILERHFKRQTMRPRASIRAALIGRNALTKLCAIAKCLGIDDEFSPLLDRISVQRILMRQSRRDVDGYKWRRIVD</sequence>